<keyword evidence="2" id="KW-1185">Reference proteome</keyword>
<dbReference type="AlphaFoldDB" id="A0A223ASI9"/>
<organism evidence="1 2">
    <name type="scientific">Mogibacterium pumilum</name>
    <dbReference type="NCBI Taxonomy" id="86332"/>
    <lineage>
        <taxon>Bacteria</taxon>
        <taxon>Bacillati</taxon>
        <taxon>Bacillota</taxon>
        <taxon>Clostridia</taxon>
        <taxon>Peptostreptococcales</taxon>
        <taxon>Anaerovoracaceae</taxon>
        <taxon>Mogibacterium</taxon>
    </lineage>
</organism>
<dbReference type="Proteomes" id="UP000214689">
    <property type="component" value="Chromosome"/>
</dbReference>
<reference evidence="2" key="1">
    <citation type="submission" date="2016-05" db="EMBL/GenBank/DDBJ databases">
        <authorList>
            <person name="Holder M.E."/>
            <person name="Ajami N.J."/>
            <person name="Petrosino J.F."/>
        </authorList>
    </citation>
    <scope>NUCLEOTIDE SEQUENCE [LARGE SCALE GENOMIC DNA]</scope>
    <source>
        <strain evidence="2">ATCC 700696</strain>
    </source>
</reference>
<gene>
    <name evidence="1" type="ORF">AXF17_05420</name>
</gene>
<name>A0A223ASI9_9FIRM</name>
<dbReference type="OrthoDB" id="5194528at2"/>
<evidence type="ECO:0000313" key="2">
    <source>
        <dbReference type="Proteomes" id="UP000214689"/>
    </source>
</evidence>
<evidence type="ECO:0000313" key="1">
    <source>
        <dbReference type="EMBL" id="ASS37926.1"/>
    </source>
</evidence>
<accession>A0A223ASI9</accession>
<protein>
    <submittedName>
        <fullName evidence="1">Uncharacterized protein</fullName>
    </submittedName>
</protein>
<dbReference type="RefSeq" id="WP_094234160.1">
    <property type="nucleotide sequence ID" value="NZ_CP016199.1"/>
</dbReference>
<proteinExistence type="predicted"/>
<sequence length="229" mass="27287">MNKRNEAIKDFLANPQNADQLWKSNVLVEIDWREYDEDVVKYFNQAIGNLISVRMENNKKPYGNDIVLNYKDRQLRIPYQEKMDRDTTIKSINEVIKDDFSIRLFVDSAQDDTLAFCVLANEQWEILEKEFGKNELNRYFIKVTPNIKMFDLQYDVVEYSRVKKVNPGASFFTIVSYLEIVKREKNLTEQRHSGEIELKEYLQEKRKINSEKEQFILEYGLKLPETKSM</sequence>
<dbReference type="EMBL" id="CP016199">
    <property type="protein sequence ID" value="ASS37926.1"/>
    <property type="molecule type" value="Genomic_DNA"/>
</dbReference>